<dbReference type="Pfam" id="PF02607">
    <property type="entry name" value="B12-binding_2"/>
    <property type="match status" value="1"/>
</dbReference>
<comment type="domain">
    <text evidence="21">Modular enzyme with four functionally distinct domains. The isolated Hcy-binding domain catalyzes methyl transfer from free methylcobalamin to homocysteine. The Hcy-binding domain in association with the pterin-binding domain catalyzes the methylation of cob(I)alamin by methyltetrahydrofolate and the methylation of homocysteine. The B12-binding domain binds the cofactor. The AdoMet activation domain binds S-adenosyl-L-methionine. Under aerobic conditions cob(I)alamin can be converted to inactive cob(II)alamin. Reductive methylation by S-adenosyl-L-methionine and flavodoxin regenerates methylcobalamin.</text>
</comment>
<evidence type="ECO:0000256" key="7">
    <source>
        <dbReference type="ARBA" id="ARBA00013998"/>
    </source>
</evidence>
<evidence type="ECO:0000256" key="19">
    <source>
        <dbReference type="ARBA" id="ARBA00031040"/>
    </source>
</evidence>
<dbReference type="RefSeq" id="WP_246433729.1">
    <property type="nucleotide sequence ID" value="NZ_JACHGJ010000001.1"/>
</dbReference>
<dbReference type="PANTHER" id="PTHR45833:SF1">
    <property type="entry name" value="METHIONINE SYNTHASE"/>
    <property type="match status" value="1"/>
</dbReference>
<dbReference type="Pfam" id="PF00809">
    <property type="entry name" value="Pterin_bind"/>
    <property type="match status" value="1"/>
</dbReference>
<dbReference type="InterPro" id="IPR003726">
    <property type="entry name" value="HCY_dom"/>
</dbReference>
<evidence type="ECO:0000256" key="16">
    <source>
        <dbReference type="ARBA" id="ARBA00023167"/>
    </source>
</evidence>
<dbReference type="AlphaFoldDB" id="A0A841R5H7"/>
<evidence type="ECO:0000259" key="26">
    <source>
        <dbReference type="PROSITE" id="PS50970"/>
    </source>
</evidence>
<dbReference type="SUPFAM" id="SSF82282">
    <property type="entry name" value="Homocysteine S-methyltransferase"/>
    <property type="match status" value="1"/>
</dbReference>
<evidence type="ECO:0000256" key="5">
    <source>
        <dbReference type="ARBA" id="ARBA00010398"/>
    </source>
</evidence>
<evidence type="ECO:0000256" key="10">
    <source>
        <dbReference type="ARBA" id="ARBA00022628"/>
    </source>
</evidence>
<evidence type="ECO:0000256" key="20">
    <source>
        <dbReference type="NCBIfam" id="TIGR02082"/>
    </source>
</evidence>
<dbReference type="PROSITE" id="PS51332">
    <property type="entry name" value="B12_BINDING"/>
    <property type="match status" value="1"/>
</dbReference>
<dbReference type="InterPro" id="IPR036724">
    <property type="entry name" value="Cobalamin-bd_sf"/>
</dbReference>
<dbReference type="PANTHER" id="PTHR45833">
    <property type="entry name" value="METHIONINE SYNTHASE"/>
    <property type="match status" value="1"/>
</dbReference>
<dbReference type="GO" id="GO:0008270">
    <property type="term" value="F:zinc ion binding"/>
    <property type="evidence" value="ECO:0007669"/>
    <property type="project" value="UniProtKB-UniRule"/>
</dbReference>
<evidence type="ECO:0000256" key="8">
    <source>
        <dbReference type="ARBA" id="ARBA00022603"/>
    </source>
</evidence>
<dbReference type="FunFam" id="3.20.20.20:FF:000002">
    <property type="entry name" value="Methionine synthase"/>
    <property type="match status" value="1"/>
</dbReference>
<evidence type="ECO:0000256" key="24">
    <source>
        <dbReference type="PROSITE-ProRule" id="PRU00333"/>
    </source>
</evidence>
<feature type="domain" description="B12-binding" evidence="28">
    <location>
        <begin position="744"/>
        <end position="880"/>
    </location>
</feature>
<comment type="pathway">
    <text evidence="4 21">Amino-acid biosynthesis; L-methionine biosynthesis via de novo pathway; L-methionine from L-homocysteine (MetH route): step 1/1.</text>
</comment>
<feature type="binding site" description="axial binding residue" evidence="22">
    <location>
        <position position="757"/>
    </location>
    <ligand>
        <name>methylcob(III)alamin</name>
        <dbReference type="ChEBI" id="CHEBI:28115"/>
    </ligand>
    <ligandPart>
        <name>Co</name>
        <dbReference type="ChEBI" id="CHEBI:27638"/>
    </ligandPart>
</feature>
<dbReference type="InterPro" id="IPR036594">
    <property type="entry name" value="Meth_synthase_dom"/>
</dbReference>
<evidence type="ECO:0000256" key="9">
    <source>
        <dbReference type="ARBA" id="ARBA00022605"/>
    </source>
</evidence>
<feature type="compositionally biased region" description="Basic and acidic residues" evidence="25">
    <location>
        <begin position="880"/>
        <end position="891"/>
    </location>
</feature>
<protein>
    <recommendedName>
        <fullName evidence="7 20">Methionine synthase</fullName>
        <ecNumber evidence="6 20">2.1.1.13</ecNumber>
    </recommendedName>
    <alternativeName>
        <fullName evidence="19 21">5-methyltetrahydrofolate--homocysteine methyltransferase</fullName>
    </alternativeName>
</protein>
<keyword evidence="13 21" id="KW-0479">Metal-binding</keyword>
<evidence type="ECO:0000256" key="15">
    <source>
        <dbReference type="ARBA" id="ARBA00022833"/>
    </source>
</evidence>
<dbReference type="Gene3D" id="3.40.50.280">
    <property type="entry name" value="Cobalamin-binding domain"/>
    <property type="match status" value="1"/>
</dbReference>
<dbReference type="UniPathway" id="UPA00051">
    <property type="reaction ID" value="UER00081"/>
</dbReference>
<evidence type="ECO:0000256" key="6">
    <source>
        <dbReference type="ARBA" id="ARBA00012032"/>
    </source>
</evidence>
<dbReference type="SUPFAM" id="SSF52242">
    <property type="entry name" value="Cobalamin (vitamin B12)-binding domain"/>
    <property type="match status" value="1"/>
</dbReference>
<keyword evidence="10 21" id="KW-0846">Cobalamin</keyword>
<feature type="binding site" evidence="23">
    <location>
        <position position="859"/>
    </location>
    <ligand>
        <name>methylcob(III)alamin</name>
        <dbReference type="ChEBI" id="CHEBI:28115"/>
    </ligand>
</feature>
<evidence type="ECO:0000256" key="18">
    <source>
        <dbReference type="ARBA" id="ARBA00025552"/>
    </source>
</evidence>
<gene>
    <name evidence="30" type="ORF">HNR50_000274</name>
</gene>
<evidence type="ECO:0000256" key="21">
    <source>
        <dbReference type="PIRNR" id="PIRNR000381"/>
    </source>
</evidence>
<keyword evidence="14" id="KW-0677">Repeat</keyword>
<keyword evidence="16 21" id="KW-0486">Methionine biosynthesis</keyword>
<feature type="binding site" evidence="22 24">
    <location>
        <position position="246"/>
    </location>
    <ligand>
        <name>Zn(2+)</name>
        <dbReference type="ChEBI" id="CHEBI:29105"/>
    </ligand>
</feature>
<keyword evidence="31" id="KW-1185">Reference proteome</keyword>
<feature type="binding site" evidence="23">
    <location>
        <position position="806"/>
    </location>
    <ligand>
        <name>methylcob(III)alamin</name>
        <dbReference type="ChEBI" id="CHEBI:28115"/>
    </ligand>
</feature>
<feature type="binding site" evidence="23">
    <location>
        <begin position="754"/>
        <end position="758"/>
    </location>
    <ligand>
        <name>methylcob(III)alamin</name>
        <dbReference type="ChEBI" id="CHEBI:28115"/>
    </ligand>
</feature>
<dbReference type="EC" id="2.1.1.13" evidence="6 20"/>
<dbReference type="InterPro" id="IPR000489">
    <property type="entry name" value="Pterin-binding_dom"/>
</dbReference>
<keyword evidence="12 21" id="KW-0949">S-adenosyl-L-methionine</keyword>
<keyword evidence="11 21" id="KW-0808">Transferase</keyword>
<dbReference type="PROSITE" id="PS51337">
    <property type="entry name" value="B12_BINDING_NTER"/>
    <property type="match status" value="1"/>
</dbReference>
<evidence type="ECO:0000313" key="31">
    <source>
        <dbReference type="Proteomes" id="UP000587760"/>
    </source>
</evidence>
<dbReference type="PROSITE" id="PS50972">
    <property type="entry name" value="PTERIN_BINDING"/>
    <property type="match status" value="1"/>
</dbReference>
<evidence type="ECO:0000256" key="4">
    <source>
        <dbReference type="ARBA" id="ARBA00005178"/>
    </source>
</evidence>
<evidence type="ECO:0000256" key="3">
    <source>
        <dbReference type="ARBA" id="ARBA00001956"/>
    </source>
</evidence>
<dbReference type="InterPro" id="IPR011005">
    <property type="entry name" value="Dihydropteroate_synth-like_sf"/>
</dbReference>
<keyword evidence="9 21" id="KW-0028">Amino-acid biosynthesis</keyword>
<dbReference type="Gene3D" id="3.20.20.330">
    <property type="entry name" value="Homocysteine-binding-like domain"/>
    <property type="match status" value="1"/>
</dbReference>
<dbReference type="GO" id="GO:0031419">
    <property type="term" value="F:cobalamin binding"/>
    <property type="evidence" value="ECO:0007669"/>
    <property type="project" value="UniProtKB-UniRule"/>
</dbReference>
<dbReference type="GO" id="GO:0032259">
    <property type="term" value="P:methylation"/>
    <property type="evidence" value="ECO:0007669"/>
    <property type="project" value="UniProtKB-KW"/>
</dbReference>
<feature type="binding site" evidence="22 24">
    <location>
        <position position="310"/>
    </location>
    <ligand>
        <name>Zn(2+)</name>
        <dbReference type="ChEBI" id="CHEBI:29105"/>
    </ligand>
</feature>
<evidence type="ECO:0000256" key="22">
    <source>
        <dbReference type="PIRSR" id="PIRSR000381-1"/>
    </source>
</evidence>
<evidence type="ECO:0000259" key="27">
    <source>
        <dbReference type="PROSITE" id="PS50972"/>
    </source>
</evidence>
<dbReference type="PIRSF" id="PIRSF000381">
    <property type="entry name" value="MetH"/>
    <property type="match status" value="1"/>
</dbReference>
<evidence type="ECO:0000259" key="28">
    <source>
        <dbReference type="PROSITE" id="PS51332"/>
    </source>
</evidence>
<dbReference type="Pfam" id="PF02310">
    <property type="entry name" value="B12-binding"/>
    <property type="match status" value="1"/>
</dbReference>
<dbReference type="Gene3D" id="1.10.1240.10">
    <property type="entry name" value="Methionine synthase domain"/>
    <property type="match status" value="1"/>
</dbReference>
<feature type="binding site" evidence="23">
    <location>
        <position position="802"/>
    </location>
    <ligand>
        <name>methylcob(III)alamin</name>
        <dbReference type="ChEBI" id="CHEBI:28115"/>
    </ligand>
</feature>
<feature type="domain" description="Hcy-binding" evidence="26">
    <location>
        <begin position="4"/>
        <end position="324"/>
    </location>
</feature>
<dbReference type="FunFam" id="1.10.1240.10:FF:000001">
    <property type="entry name" value="Methionine synthase"/>
    <property type="match status" value="1"/>
</dbReference>
<reference evidence="30 31" key="1">
    <citation type="submission" date="2020-08" db="EMBL/GenBank/DDBJ databases">
        <title>Genomic Encyclopedia of Type Strains, Phase IV (KMG-IV): sequencing the most valuable type-strain genomes for metagenomic binning, comparative biology and taxonomic classification.</title>
        <authorList>
            <person name="Goeker M."/>
        </authorList>
    </citation>
    <scope>NUCLEOTIDE SEQUENCE [LARGE SCALE GENOMIC DNA]</scope>
    <source>
        <strain evidence="30 31">DSM 2461</strain>
    </source>
</reference>
<dbReference type="InterPro" id="IPR003759">
    <property type="entry name" value="Cbl-bd_cap"/>
</dbReference>
<feature type="domain" description="B12-binding N-terminal" evidence="29">
    <location>
        <begin position="646"/>
        <end position="740"/>
    </location>
</feature>
<evidence type="ECO:0000313" key="30">
    <source>
        <dbReference type="EMBL" id="MBB6478641.1"/>
    </source>
</evidence>
<dbReference type="Gene3D" id="3.20.20.20">
    <property type="entry name" value="Dihydropteroate synthase-like"/>
    <property type="match status" value="1"/>
</dbReference>
<comment type="catalytic activity">
    <reaction evidence="1 21">
        <text>(6S)-5-methyl-5,6,7,8-tetrahydrofolate + L-homocysteine = (6S)-5,6,7,8-tetrahydrofolate + L-methionine</text>
        <dbReference type="Rhea" id="RHEA:11172"/>
        <dbReference type="ChEBI" id="CHEBI:18608"/>
        <dbReference type="ChEBI" id="CHEBI:57453"/>
        <dbReference type="ChEBI" id="CHEBI:57844"/>
        <dbReference type="ChEBI" id="CHEBI:58199"/>
        <dbReference type="EC" id="2.1.1.13"/>
    </reaction>
</comment>
<dbReference type="SUPFAM" id="SSF47644">
    <property type="entry name" value="Methionine synthase domain"/>
    <property type="match status" value="1"/>
</dbReference>
<comment type="cofactor">
    <cofactor evidence="3 21 22">
        <name>methylcob(III)alamin</name>
        <dbReference type="ChEBI" id="CHEBI:28115"/>
    </cofactor>
</comment>
<dbReference type="InterPro" id="IPR006158">
    <property type="entry name" value="Cobalamin-bd"/>
</dbReference>
<evidence type="ECO:0000256" key="13">
    <source>
        <dbReference type="ARBA" id="ARBA00022723"/>
    </source>
</evidence>
<dbReference type="GO" id="GO:0050667">
    <property type="term" value="P:homocysteine metabolic process"/>
    <property type="evidence" value="ECO:0007669"/>
    <property type="project" value="TreeGrafter"/>
</dbReference>
<evidence type="ECO:0000256" key="14">
    <source>
        <dbReference type="ARBA" id="ARBA00022737"/>
    </source>
</evidence>
<dbReference type="InterPro" id="IPR011822">
    <property type="entry name" value="MetH"/>
</dbReference>
<evidence type="ECO:0000256" key="2">
    <source>
        <dbReference type="ARBA" id="ARBA00001947"/>
    </source>
</evidence>
<dbReference type="FunFam" id="3.20.20.330:FF:000001">
    <property type="entry name" value="Methionine synthase"/>
    <property type="match status" value="1"/>
</dbReference>
<dbReference type="GO" id="GO:0005829">
    <property type="term" value="C:cytosol"/>
    <property type="evidence" value="ECO:0007669"/>
    <property type="project" value="TreeGrafter"/>
</dbReference>
<accession>A0A841R5H7</accession>
<comment type="function">
    <text evidence="18 21">Catalyzes the transfer of a methyl group from methyl-cobalamin to homocysteine, yielding enzyme-bound cob(I)alamin and methionine. Subsequently, remethylates the cofactor using methyltetrahydrofolate.</text>
</comment>
<evidence type="ECO:0000256" key="17">
    <source>
        <dbReference type="ARBA" id="ARBA00023285"/>
    </source>
</evidence>
<dbReference type="SUPFAM" id="SSF51717">
    <property type="entry name" value="Dihydropteroate synthetase-like"/>
    <property type="match status" value="1"/>
</dbReference>
<dbReference type="PROSITE" id="PS50970">
    <property type="entry name" value="HCY"/>
    <property type="match status" value="1"/>
</dbReference>
<evidence type="ECO:0000256" key="1">
    <source>
        <dbReference type="ARBA" id="ARBA00001700"/>
    </source>
</evidence>
<organism evidence="30 31">
    <name type="scientific">Spirochaeta isovalerica</name>
    <dbReference type="NCBI Taxonomy" id="150"/>
    <lineage>
        <taxon>Bacteria</taxon>
        <taxon>Pseudomonadati</taxon>
        <taxon>Spirochaetota</taxon>
        <taxon>Spirochaetia</taxon>
        <taxon>Spirochaetales</taxon>
        <taxon>Spirochaetaceae</taxon>
        <taxon>Spirochaeta</taxon>
    </lineage>
</organism>
<dbReference type="GO" id="GO:0008705">
    <property type="term" value="F:methionine synthase activity"/>
    <property type="evidence" value="ECO:0007669"/>
    <property type="project" value="UniProtKB-UniRule"/>
</dbReference>
<evidence type="ECO:0000259" key="29">
    <source>
        <dbReference type="PROSITE" id="PS51337"/>
    </source>
</evidence>
<keyword evidence="8 21" id="KW-0489">Methyltransferase</keyword>
<keyword evidence="17 21" id="KW-0170">Cobalt</keyword>
<dbReference type="SMART" id="SM01018">
    <property type="entry name" value="B12-binding_2"/>
    <property type="match status" value="1"/>
</dbReference>
<comment type="caution">
    <text evidence="30">The sequence shown here is derived from an EMBL/GenBank/DDBJ whole genome shotgun (WGS) entry which is preliminary data.</text>
</comment>
<dbReference type="EMBL" id="JACHGJ010000001">
    <property type="protein sequence ID" value="MBB6478641.1"/>
    <property type="molecule type" value="Genomic_DNA"/>
</dbReference>
<comment type="cofactor">
    <cofactor evidence="2 21 24">
        <name>Zn(2+)</name>
        <dbReference type="ChEBI" id="CHEBI:29105"/>
    </cofactor>
</comment>
<sequence length="915" mass="99787">MDRSAKIRELMQEKILFLDGATGTMLQSKKLKEEDFRGERFASHKTNLFGNNDILNLTRPDVISELHLSFFNAGADIVETNTFNGTALSQADYGTQNAVYDINFQGARIASEARDQFEKDNPGSIKFVAGSVGPTSKTLSLSPKVEDPGYRAVTYDEVEQAFVTQITGLVDGGSDLLLIETVFDTLVCKAAISAAEKVFTDKGKKLPIMISGTISDSSGRILSGQTAEAFWYSVAHAKPLTIGLNCALGAKDMEDHLKVLSRIADCGVSTHPNAGLPNELGDYDDTPEVMASYIERFARGGLINIVGGCCGSTPDHIRAIVKAAESFAPRKIEKKKRQSVFCGLEPCIIDENSLFVNVGERTNVTGSARFKKLITEGVYETALDVARKQVENGAQIIDINLDEAMLDSVKEMRTFLNLLASEPDIARVPVMVDSSNWDVLHQGLKCLQGKSIVNSISLKEGEETFLERARIIRSFGAATVVMAFDEKGQADSLVRKVEICKRAYRLLVEKADFPPEDIIFDPNIFAIATGMKEHDNYAVDFIEAVRQIKKDCPGALTSGGLSNVSFSFRGNNPLREAIHSVFLFHAIEAGLDMAIVNAGQLTVYDEIPADLLRIVEDVVLNRVPDAAEVLLEAAGDFKESAGKEENTLQWRSESVEERLTHALVKGITEFIDKDVEECRLASANPIDVIEGPLMRGMSQVGDLFGSGKMFLPQVVKSARVMKKAVSILLPYIEEEKTGAQGSSRGKIIMATVKGDVHDIGKNIVGVVLQCNNFEVIDLGVMVPQQDIIKAAIEHKADIIGVSGLITPSLEEMRVLAEDLDEAGMSLPLMVGGAATSPIHTAVKLTPSRTGGVVIHSGDASDAVYTASMLRSDKVESFLLEKAESQEREREKHRNKSGDQSAKMLSFKEARKKRIR</sequence>
<dbReference type="GO" id="GO:0046653">
    <property type="term" value="P:tetrahydrofolate metabolic process"/>
    <property type="evidence" value="ECO:0007669"/>
    <property type="project" value="TreeGrafter"/>
</dbReference>
<keyword evidence="15 21" id="KW-0862">Zinc</keyword>
<feature type="binding site" evidence="22 24">
    <location>
        <position position="309"/>
    </location>
    <ligand>
        <name>Zn(2+)</name>
        <dbReference type="ChEBI" id="CHEBI:29105"/>
    </ligand>
</feature>
<dbReference type="InterPro" id="IPR036589">
    <property type="entry name" value="HCY_dom_sf"/>
</dbReference>
<dbReference type="Proteomes" id="UP000587760">
    <property type="component" value="Unassembled WGS sequence"/>
</dbReference>
<evidence type="ECO:0000256" key="23">
    <source>
        <dbReference type="PIRSR" id="PIRSR000381-2"/>
    </source>
</evidence>
<evidence type="ECO:0000256" key="25">
    <source>
        <dbReference type="SAM" id="MobiDB-lite"/>
    </source>
</evidence>
<dbReference type="CDD" id="cd02069">
    <property type="entry name" value="methionine_synthase_B12_BD"/>
    <property type="match status" value="1"/>
</dbReference>
<dbReference type="NCBIfam" id="TIGR02082">
    <property type="entry name" value="metH"/>
    <property type="match status" value="1"/>
</dbReference>
<evidence type="ECO:0000256" key="11">
    <source>
        <dbReference type="ARBA" id="ARBA00022679"/>
    </source>
</evidence>
<dbReference type="InterPro" id="IPR033706">
    <property type="entry name" value="Met_synthase_B12-bd"/>
</dbReference>
<comment type="similarity">
    <text evidence="5">Belongs to the vitamin-B12 dependent methionine synthase family.</text>
</comment>
<proteinExistence type="inferred from homology"/>
<evidence type="ECO:0000256" key="12">
    <source>
        <dbReference type="ARBA" id="ARBA00022691"/>
    </source>
</evidence>
<dbReference type="Pfam" id="PF02574">
    <property type="entry name" value="S-methyl_trans"/>
    <property type="match status" value="1"/>
</dbReference>
<dbReference type="CDD" id="cd00740">
    <property type="entry name" value="MeTr"/>
    <property type="match status" value="1"/>
</dbReference>
<feature type="domain" description="Pterin-binding" evidence="27">
    <location>
        <begin position="355"/>
        <end position="616"/>
    </location>
</feature>
<dbReference type="InterPro" id="IPR050554">
    <property type="entry name" value="Met_Synthase/Corrinoid"/>
</dbReference>
<feature type="binding site" evidence="23">
    <location>
        <position position="690"/>
    </location>
    <ligand>
        <name>methylcob(III)alamin</name>
        <dbReference type="ChEBI" id="CHEBI:28115"/>
    </ligand>
</feature>
<feature type="region of interest" description="Disordered" evidence="25">
    <location>
        <begin position="880"/>
        <end position="915"/>
    </location>
</feature>
<name>A0A841R5H7_9SPIO</name>